<keyword evidence="5" id="KW-1185">Reference proteome</keyword>
<gene>
    <name evidence="4" type="ORF">ACFQ38_09540</name>
</gene>
<dbReference type="Proteomes" id="UP001597231">
    <property type="component" value="Unassembled WGS sequence"/>
</dbReference>
<dbReference type="EMBL" id="JBHTLT010000044">
    <property type="protein sequence ID" value="MFD1205343.1"/>
    <property type="molecule type" value="Genomic_DNA"/>
</dbReference>
<organism evidence="4 5">
    <name type="scientific">Sporosarcina contaminans</name>
    <dbReference type="NCBI Taxonomy" id="633403"/>
    <lineage>
        <taxon>Bacteria</taxon>
        <taxon>Bacillati</taxon>
        <taxon>Bacillota</taxon>
        <taxon>Bacilli</taxon>
        <taxon>Bacillales</taxon>
        <taxon>Caryophanaceae</taxon>
        <taxon>Sporosarcina</taxon>
    </lineage>
</organism>
<dbReference type="PROSITE" id="PS51257">
    <property type="entry name" value="PROKAR_LIPOPROTEIN"/>
    <property type="match status" value="1"/>
</dbReference>
<evidence type="ECO:0000313" key="4">
    <source>
        <dbReference type="EMBL" id="MFD1205343.1"/>
    </source>
</evidence>
<dbReference type="RefSeq" id="WP_381480521.1">
    <property type="nucleotide sequence ID" value="NZ_JBHTLT010000044.1"/>
</dbReference>
<dbReference type="InterPro" id="IPR036465">
    <property type="entry name" value="vWFA_dom_sf"/>
</dbReference>
<feature type="compositionally biased region" description="Acidic residues" evidence="2">
    <location>
        <begin position="31"/>
        <end position="40"/>
    </location>
</feature>
<dbReference type="InterPro" id="IPR002035">
    <property type="entry name" value="VWF_A"/>
</dbReference>
<evidence type="ECO:0000256" key="2">
    <source>
        <dbReference type="SAM" id="MobiDB-lite"/>
    </source>
</evidence>
<name>A0ABW3TZN9_9BACL</name>
<reference evidence="5" key="1">
    <citation type="journal article" date="2019" name="Int. J. Syst. Evol. Microbiol.">
        <title>The Global Catalogue of Microorganisms (GCM) 10K type strain sequencing project: providing services to taxonomists for standard genome sequencing and annotation.</title>
        <authorList>
            <consortium name="The Broad Institute Genomics Platform"/>
            <consortium name="The Broad Institute Genome Sequencing Center for Infectious Disease"/>
            <person name="Wu L."/>
            <person name="Ma J."/>
        </authorList>
    </citation>
    <scope>NUCLEOTIDE SEQUENCE [LARGE SCALE GENOMIC DNA]</scope>
    <source>
        <strain evidence="5">CCUG 53915</strain>
    </source>
</reference>
<evidence type="ECO:0000313" key="5">
    <source>
        <dbReference type="Proteomes" id="UP001597231"/>
    </source>
</evidence>
<dbReference type="SMART" id="SM00327">
    <property type="entry name" value="VWA"/>
    <property type="match status" value="1"/>
</dbReference>
<evidence type="ECO:0000259" key="3">
    <source>
        <dbReference type="PROSITE" id="PS50234"/>
    </source>
</evidence>
<feature type="region of interest" description="Disordered" evidence="2">
    <location>
        <begin position="27"/>
        <end position="46"/>
    </location>
</feature>
<protein>
    <submittedName>
        <fullName evidence="4">VWA domain-containing protein</fullName>
    </submittedName>
</protein>
<feature type="domain" description="VWFA" evidence="3">
    <location>
        <begin position="168"/>
        <end position="365"/>
    </location>
</feature>
<dbReference type="SUPFAM" id="SSF53300">
    <property type="entry name" value="vWA-like"/>
    <property type="match status" value="1"/>
</dbReference>
<sequence>MKRIHYQYVAMIVACLMMLEACSEKQKPEPEVESEGSIPDEETKAAADEQIPVAARTLEEMISQPAGQLIEAHMDPEVEAARLVDWVYYHRFYEDTFQGIMEDELPAYFEEHTDLNADEVYDYLVYQLGSGQYATFYDQLSSYTHGYVMPELPEGEDEIEIAKRQKTNVVILMDASGSMKAEIGGESRMALAKQAIEDFTGQLSDDVNVSLFAYGHKGAGTEADKQLSCSSIEEVYPLGAYEAGSFQKAMDSFGASGWTPLAGAMETAHEYLSSYDKEHYRNIVYIVSDGVETCDGDPVAAAKKLHDSDIEAKVNIIGFDVDDEGQNELKTVAEAGGGEYATVRNPSEFEGVLIKKWKPSMMQVMGQQGVMLHDLVHQKEALIAIHEPLKNISDRETTRINDAVYLLKNKELIEDELANEVLELSKEMGELRSVHFNELKEQKSEEAKQARDEIDAKVEAWKEKWYAELEKDE</sequence>
<keyword evidence="1" id="KW-0175">Coiled coil</keyword>
<comment type="caution">
    <text evidence="4">The sequence shown here is derived from an EMBL/GenBank/DDBJ whole genome shotgun (WGS) entry which is preliminary data.</text>
</comment>
<dbReference type="PROSITE" id="PS50234">
    <property type="entry name" value="VWFA"/>
    <property type="match status" value="1"/>
</dbReference>
<proteinExistence type="predicted"/>
<evidence type="ECO:0000256" key="1">
    <source>
        <dbReference type="SAM" id="Coils"/>
    </source>
</evidence>
<accession>A0ABW3TZN9</accession>
<dbReference type="Pfam" id="PF00092">
    <property type="entry name" value="VWA"/>
    <property type="match status" value="1"/>
</dbReference>
<feature type="coiled-coil region" evidence="1">
    <location>
        <begin position="407"/>
        <end position="464"/>
    </location>
</feature>
<dbReference type="Gene3D" id="3.40.50.410">
    <property type="entry name" value="von Willebrand factor, type A domain"/>
    <property type="match status" value="1"/>
</dbReference>